<sequence length="484" mass="52144">MKTGINDLLGRGRLMSGKETKSLRKRRRMEFPDTYIILIGLCLLAVILTIVLPAGQYDREERNGRTVVVAGTFHEVEEDHSISILNLPVEIHKGFIDGAEIIGFMLIMGGCMGIITKAGAINFFIQNSLARRVRGKEKIIIPLLMAIMAVGGFTFGMTVEGVAFVPAVITLCVALGYDALVGMAIVFIGGNAGYTAGIFNPFNVGVAQSIAELDAFSGSWYRWILLAVLLVVSSIGITRYAVRVKKDPTRSVVYGTGNTESWHTELDLSAKATSKEYMGLAAFVIGFGFLIWGASSQGWWFGQFSAVFFWIAVVTGAIYGYSLNQWAGYFVDGMKDMVSGAVAVGFAKAISVILADGVIIDTVVYYLAKPLEVLPGMITSAGMMVVQTIINLGVPSGSAQAAVTMPIVVPLSDLLGVSRQTAVFAFQCGDGISNCLIPTYTSMITYLAASRLQYKNWLKFAWKIVGAEWLAALLMTVIAAAIGY</sequence>
<evidence type="ECO:0000256" key="2">
    <source>
        <dbReference type="ARBA" id="ARBA00022475"/>
    </source>
</evidence>
<evidence type="ECO:0000313" key="7">
    <source>
        <dbReference type="EMBL" id="ERI74290.1"/>
    </source>
</evidence>
<feature type="transmembrane region" description="Helical" evidence="6">
    <location>
        <begin position="460"/>
        <end position="482"/>
    </location>
</feature>
<dbReference type="InterPro" id="IPR018385">
    <property type="entry name" value="C4_dicarb_anaerob_car-like"/>
</dbReference>
<evidence type="ECO:0000313" key="8">
    <source>
        <dbReference type="Proteomes" id="UP000016491"/>
    </source>
</evidence>
<dbReference type="Pfam" id="PF03606">
    <property type="entry name" value="DcuC"/>
    <property type="match status" value="1"/>
</dbReference>
<keyword evidence="5 6" id="KW-0472">Membrane</keyword>
<evidence type="ECO:0000256" key="5">
    <source>
        <dbReference type="ARBA" id="ARBA00023136"/>
    </source>
</evidence>
<dbReference type="InterPro" id="IPR051679">
    <property type="entry name" value="DASS-Related_Transporters"/>
</dbReference>
<dbReference type="PANTHER" id="PTHR43652">
    <property type="entry name" value="BASIC AMINO ACID ANTIPORTER YFCC-RELATED"/>
    <property type="match status" value="1"/>
</dbReference>
<feature type="transmembrane region" description="Helical" evidence="6">
    <location>
        <begin position="163"/>
        <end position="187"/>
    </location>
</feature>
<feature type="transmembrane region" description="Helical" evidence="6">
    <location>
        <begin position="137"/>
        <end position="157"/>
    </location>
</feature>
<evidence type="ECO:0000256" key="1">
    <source>
        <dbReference type="ARBA" id="ARBA00004651"/>
    </source>
</evidence>
<name>A0ABC9TSH3_CLOSY</name>
<dbReference type="GO" id="GO:0005886">
    <property type="term" value="C:plasma membrane"/>
    <property type="evidence" value="ECO:0007669"/>
    <property type="project" value="UniProtKB-SubCell"/>
</dbReference>
<protein>
    <submittedName>
        <fullName evidence="7">C4-dicarboxylate anaerobic carrier</fullName>
    </submittedName>
</protein>
<comment type="caution">
    <text evidence="7">The sequence shown here is derived from an EMBL/GenBank/DDBJ whole genome shotgun (WGS) entry which is preliminary data.</text>
</comment>
<keyword evidence="4 6" id="KW-1133">Transmembrane helix</keyword>
<feature type="transmembrane region" description="Helical" evidence="6">
    <location>
        <begin position="34"/>
        <end position="55"/>
    </location>
</feature>
<feature type="transmembrane region" description="Helical" evidence="6">
    <location>
        <begin position="277"/>
        <end position="294"/>
    </location>
</feature>
<accession>A0ABC9TSH3</accession>
<comment type="subcellular location">
    <subcellularLocation>
        <location evidence="1">Cell membrane</location>
        <topology evidence="1">Multi-pass membrane protein</topology>
    </subcellularLocation>
</comment>
<evidence type="ECO:0000256" key="6">
    <source>
        <dbReference type="SAM" id="Phobius"/>
    </source>
</evidence>
<feature type="transmembrane region" description="Helical" evidence="6">
    <location>
        <begin position="101"/>
        <end position="125"/>
    </location>
</feature>
<dbReference type="EMBL" id="AWSU01000339">
    <property type="protein sequence ID" value="ERI74290.1"/>
    <property type="molecule type" value="Genomic_DNA"/>
</dbReference>
<dbReference type="PANTHER" id="PTHR43652:SF2">
    <property type="entry name" value="BASIC AMINO ACID ANTIPORTER YFCC-RELATED"/>
    <property type="match status" value="1"/>
</dbReference>
<dbReference type="Proteomes" id="UP000016491">
    <property type="component" value="Unassembled WGS sequence"/>
</dbReference>
<feature type="transmembrane region" description="Helical" evidence="6">
    <location>
        <begin position="194"/>
        <end position="211"/>
    </location>
</feature>
<evidence type="ECO:0000256" key="4">
    <source>
        <dbReference type="ARBA" id="ARBA00022989"/>
    </source>
</evidence>
<feature type="transmembrane region" description="Helical" evidence="6">
    <location>
        <begin position="373"/>
        <end position="394"/>
    </location>
</feature>
<proteinExistence type="predicted"/>
<evidence type="ECO:0000256" key="3">
    <source>
        <dbReference type="ARBA" id="ARBA00022692"/>
    </source>
</evidence>
<reference evidence="7 8" key="1">
    <citation type="submission" date="2013-07" db="EMBL/GenBank/DDBJ databases">
        <authorList>
            <person name="Weinstock G."/>
            <person name="Sodergren E."/>
            <person name="Wylie T."/>
            <person name="Fulton L."/>
            <person name="Fulton R."/>
            <person name="Fronick C."/>
            <person name="O'Laughlin M."/>
            <person name="Godfrey J."/>
            <person name="Miner T."/>
            <person name="Herter B."/>
            <person name="Appelbaum E."/>
            <person name="Cordes M."/>
            <person name="Lek S."/>
            <person name="Wollam A."/>
            <person name="Pepin K.H."/>
            <person name="Palsikar V.B."/>
            <person name="Mitreva M."/>
            <person name="Wilson R.K."/>
        </authorList>
    </citation>
    <scope>NUCLEOTIDE SEQUENCE [LARGE SCALE GENOMIC DNA]</scope>
    <source>
        <strain evidence="7 8">ATCC 14940</strain>
    </source>
</reference>
<dbReference type="AlphaFoldDB" id="A0ABC9TSH3"/>
<feature type="transmembrane region" description="Helical" evidence="6">
    <location>
        <begin position="300"/>
        <end position="321"/>
    </location>
</feature>
<keyword evidence="2" id="KW-1003">Cell membrane</keyword>
<gene>
    <name evidence="7" type="ORF">CLOSYM_04208</name>
</gene>
<feature type="transmembrane region" description="Helical" evidence="6">
    <location>
        <begin position="342"/>
        <end position="367"/>
    </location>
</feature>
<feature type="transmembrane region" description="Helical" evidence="6">
    <location>
        <begin position="223"/>
        <end position="242"/>
    </location>
</feature>
<organism evidence="7 8">
    <name type="scientific">[Clostridium] symbiosum ATCC 14940</name>
    <dbReference type="NCBI Taxonomy" id="411472"/>
    <lineage>
        <taxon>Bacteria</taxon>
        <taxon>Bacillati</taxon>
        <taxon>Bacillota</taxon>
        <taxon>Clostridia</taxon>
        <taxon>Lachnospirales</taxon>
        <taxon>Lachnospiraceae</taxon>
        <taxon>Otoolea</taxon>
    </lineage>
</organism>
<keyword evidence="3 6" id="KW-0812">Transmembrane</keyword>